<feature type="domain" description="ABM" evidence="1">
    <location>
        <begin position="4"/>
        <end position="68"/>
    </location>
</feature>
<evidence type="ECO:0000259" key="1">
    <source>
        <dbReference type="Pfam" id="PF03992"/>
    </source>
</evidence>
<accession>A0A6J7KFI4</accession>
<sequence length="221" mass="23848">MNHVRVATYDVRQGLAAQVAELVQSPGGMVEEFRAQPGFRAYSMLEIDPVTYISLSIWETHEEAENAVGAAATWAATHLGSRIHRTENLVGDALFWDGAAADSDTATSSSDAGSAKVNHVRYATFEVTDGVVAQVAEAVSTPGGMREIWRNQPGFRAYSLIEVDPITFISLSVWDSHDAAELAVRQGAEWVATHLNDRIHRTSNFVGDAVFWEGVGAASAS</sequence>
<evidence type="ECO:0000313" key="2">
    <source>
        <dbReference type="EMBL" id="CAB4845832.1"/>
    </source>
</evidence>
<organism evidence="3">
    <name type="scientific">freshwater metagenome</name>
    <dbReference type="NCBI Taxonomy" id="449393"/>
    <lineage>
        <taxon>unclassified sequences</taxon>
        <taxon>metagenomes</taxon>
        <taxon>ecological metagenomes</taxon>
    </lineage>
</organism>
<dbReference type="SUPFAM" id="SSF54909">
    <property type="entry name" value="Dimeric alpha+beta barrel"/>
    <property type="match status" value="2"/>
</dbReference>
<evidence type="ECO:0000313" key="3">
    <source>
        <dbReference type="EMBL" id="CAB4953219.1"/>
    </source>
</evidence>
<protein>
    <submittedName>
        <fullName evidence="3">Unannotated protein</fullName>
    </submittedName>
</protein>
<dbReference type="Pfam" id="PF03992">
    <property type="entry name" value="ABM"/>
    <property type="match status" value="1"/>
</dbReference>
<dbReference type="EMBL" id="CAFBIZ010000001">
    <property type="protein sequence ID" value="CAB4845832.1"/>
    <property type="molecule type" value="Genomic_DNA"/>
</dbReference>
<name>A0A6J7KFI4_9ZZZZ</name>
<dbReference type="InterPro" id="IPR007138">
    <property type="entry name" value="ABM_dom"/>
</dbReference>
<reference evidence="3" key="1">
    <citation type="submission" date="2020-05" db="EMBL/GenBank/DDBJ databases">
        <authorList>
            <person name="Chiriac C."/>
            <person name="Salcher M."/>
            <person name="Ghai R."/>
            <person name="Kavagutti S V."/>
        </authorList>
    </citation>
    <scope>NUCLEOTIDE SEQUENCE</scope>
</reference>
<dbReference type="AlphaFoldDB" id="A0A6J7KFI4"/>
<dbReference type="InterPro" id="IPR011008">
    <property type="entry name" value="Dimeric_a/b-barrel"/>
</dbReference>
<gene>
    <name evidence="2" type="ORF">UFOPK3268_00002</name>
    <name evidence="3" type="ORF">UFOPK3752_01795</name>
</gene>
<dbReference type="EMBL" id="CAFBND010000092">
    <property type="protein sequence ID" value="CAB4953219.1"/>
    <property type="molecule type" value="Genomic_DNA"/>
</dbReference>
<proteinExistence type="predicted"/>